<dbReference type="PANTHER" id="PTHR33121">
    <property type="entry name" value="CYCLIC DI-GMP PHOSPHODIESTERASE PDEF"/>
    <property type="match status" value="1"/>
</dbReference>
<dbReference type="InterPro" id="IPR035919">
    <property type="entry name" value="EAL_sf"/>
</dbReference>
<dbReference type="Gene3D" id="3.20.20.450">
    <property type="entry name" value="EAL domain"/>
    <property type="match status" value="1"/>
</dbReference>
<dbReference type="SMART" id="SM00065">
    <property type="entry name" value="GAF"/>
    <property type="match status" value="1"/>
</dbReference>
<dbReference type="Proteomes" id="UP000677515">
    <property type="component" value="Plasmid pERA53"/>
</dbReference>
<dbReference type="InterPro" id="IPR043128">
    <property type="entry name" value="Rev_trsase/Diguanyl_cyclase"/>
</dbReference>
<dbReference type="CDD" id="cd01948">
    <property type="entry name" value="EAL"/>
    <property type="match status" value="1"/>
</dbReference>
<feature type="domain" description="EAL" evidence="1">
    <location>
        <begin position="335"/>
        <end position="589"/>
    </location>
</feature>
<dbReference type="InterPro" id="IPR029787">
    <property type="entry name" value="Nucleotide_cyclase"/>
</dbReference>
<dbReference type="SMART" id="SM00052">
    <property type="entry name" value="EAL"/>
    <property type="match status" value="1"/>
</dbReference>
<dbReference type="SMART" id="SM00267">
    <property type="entry name" value="GGDEF"/>
    <property type="match status" value="1"/>
</dbReference>
<dbReference type="InterPro" id="IPR001633">
    <property type="entry name" value="EAL_dom"/>
</dbReference>
<dbReference type="Pfam" id="PF00990">
    <property type="entry name" value="GGDEF"/>
    <property type="match status" value="1"/>
</dbReference>
<keyword evidence="3" id="KW-1185">Reference proteome</keyword>
<name>A0ABN6DSZ8_ERWRD</name>
<dbReference type="Pfam" id="PF01590">
    <property type="entry name" value="GAF"/>
    <property type="match status" value="1"/>
</dbReference>
<protein>
    <submittedName>
        <fullName evidence="2">Sensor domain-containing phosphodiesterase</fullName>
    </submittedName>
</protein>
<dbReference type="InterPro" id="IPR003018">
    <property type="entry name" value="GAF"/>
</dbReference>
<evidence type="ECO:0000313" key="3">
    <source>
        <dbReference type="Proteomes" id="UP000677515"/>
    </source>
</evidence>
<evidence type="ECO:0000259" key="1">
    <source>
        <dbReference type="PROSITE" id="PS50883"/>
    </source>
</evidence>
<evidence type="ECO:0000313" key="2">
    <source>
        <dbReference type="EMBL" id="BCQ37323.1"/>
    </source>
</evidence>
<dbReference type="SUPFAM" id="SSF141868">
    <property type="entry name" value="EAL domain-like"/>
    <property type="match status" value="1"/>
</dbReference>
<geneLocation type="plasmid" evidence="2 3">
    <name>pERA53</name>
</geneLocation>
<gene>
    <name evidence="2" type="ORF">ERHA53_46660</name>
</gene>
<dbReference type="InterPro" id="IPR029016">
    <property type="entry name" value="GAF-like_dom_sf"/>
</dbReference>
<dbReference type="SUPFAM" id="SSF55781">
    <property type="entry name" value="GAF domain-like"/>
    <property type="match status" value="1"/>
</dbReference>
<organism evidence="2 3">
    <name type="scientific">Erwinia rhapontici</name>
    <name type="common">Pectobacterium rhapontici</name>
    <dbReference type="NCBI Taxonomy" id="55212"/>
    <lineage>
        <taxon>Bacteria</taxon>
        <taxon>Pseudomonadati</taxon>
        <taxon>Pseudomonadota</taxon>
        <taxon>Gammaproteobacteria</taxon>
        <taxon>Enterobacterales</taxon>
        <taxon>Erwiniaceae</taxon>
        <taxon>Erwinia</taxon>
    </lineage>
</organism>
<dbReference type="Gene3D" id="3.30.70.270">
    <property type="match status" value="1"/>
</dbReference>
<dbReference type="Gene3D" id="3.30.450.40">
    <property type="match status" value="1"/>
</dbReference>
<keyword evidence="2" id="KW-0614">Plasmid</keyword>
<dbReference type="Pfam" id="PF00563">
    <property type="entry name" value="EAL"/>
    <property type="match status" value="1"/>
</dbReference>
<sequence>MSGTFCSDEAKRLAALEMLKADDADRDDILEKFTRLTSELLGIPGSFVSILDDENQFIKASCNFDLKQTSLQNAFCRHTLALGTVLVCNDTHRDPRFSQHPLTLGEPFIRFYVGAPLRNRDGILIGTLCVTDIKPQTFSDDKIELLELLAGLVIGYLDAWYIAGYQDVVTRLPNRQRLLKDIELLQQAGNDETHHLTLIDCIDMPRAYEIARSVGMNAVESLLKELTSMLRSRLQLEDDDVLYTVAVGRFALLSGKNNGARARELSKRLGGIRAQIFDNITIDAKPHLGEVSFVPAESQVTEVLRRAVSALHEAITLKQSYMAYNADSDGRNSQNFRLLHDLAAALRGNKGLYLVYQPQISLLHGKPVGLEALLRWDHPLFGNIPPDEFIPLVAQTSLMEELTDWVIDHTLAQLRQWRSTGLNLPASVNLCVSDFSRADFADKLEEKMLNAGLNPDDLCIECLETEQVLGNPDARRGLDKLKLRGFRIALDDFGSGYSNINTLCRIPVDVIKLDRSLIQKLSHDPASEVIARHVITMLKELHYVVLAEGVEDQQTLASLQRLGCDEIQGFYYSRPLAPEGLEHWLSSHYPAAEDNQDSIQTV</sequence>
<dbReference type="RefSeq" id="WP_171149756.1">
    <property type="nucleotide sequence ID" value="NZ_AP024330.1"/>
</dbReference>
<dbReference type="InterPro" id="IPR000160">
    <property type="entry name" value="GGDEF_dom"/>
</dbReference>
<dbReference type="PANTHER" id="PTHR33121:SF19">
    <property type="entry name" value="CYCLIC DI-GMP PHOSPHODIESTERASE PA2567"/>
    <property type="match status" value="1"/>
</dbReference>
<reference evidence="2 3" key="1">
    <citation type="submission" date="2021-01" db="EMBL/GenBank/DDBJ databases">
        <title>Complete genome sequence of Erwinia rhapontici MAFF 311153.</title>
        <authorList>
            <person name="Morohoshi T."/>
            <person name="Someya N."/>
        </authorList>
    </citation>
    <scope>NUCLEOTIDE SEQUENCE [LARGE SCALE GENOMIC DNA]</scope>
    <source>
        <strain evidence="2 3">MAFF 311153</strain>
        <plasmid evidence="2 3">pERA53</plasmid>
    </source>
</reference>
<dbReference type="InterPro" id="IPR050706">
    <property type="entry name" value="Cyclic-di-GMP_PDE-like"/>
</dbReference>
<dbReference type="SUPFAM" id="SSF55073">
    <property type="entry name" value="Nucleotide cyclase"/>
    <property type="match status" value="1"/>
</dbReference>
<dbReference type="EMBL" id="AP024330">
    <property type="protein sequence ID" value="BCQ37323.1"/>
    <property type="molecule type" value="Genomic_DNA"/>
</dbReference>
<accession>A0ABN6DSZ8</accession>
<dbReference type="PROSITE" id="PS50883">
    <property type="entry name" value="EAL"/>
    <property type="match status" value="1"/>
</dbReference>
<proteinExistence type="predicted"/>